<dbReference type="AlphaFoldDB" id="W2RLD4"/>
<proteinExistence type="inferred from homology"/>
<gene>
    <name evidence="4" type="ORF">HMPREF1541_08817</name>
</gene>
<dbReference type="GO" id="GO:0008081">
    <property type="term" value="F:phosphoric diester hydrolase activity"/>
    <property type="evidence" value="ECO:0007669"/>
    <property type="project" value="InterPro"/>
</dbReference>
<reference evidence="4 5" key="1">
    <citation type="submission" date="2013-03" db="EMBL/GenBank/DDBJ databases">
        <title>The Genome Sequence of Phialophora europaea CBS 101466.</title>
        <authorList>
            <consortium name="The Broad Institute Genomics Platform"/>
            <person name="Cuomo C."/>
            <person name="de Hoog S."/>
            <person name="Gorbushina A."/>
            <person name="Walker B."/>
            <person name="Young S.K."/>
            <person name="Zeng Q."/>
            <person name="Gargeya S."/>
            <person name="Fitzgerald M."/>
            <person name="Haas B."/>
            <person name="Abouelleil A."/>
            <person name="Allen A.W."/>
            <person name="Alvarado L."/>
            <person name="Arachchi H.M."/>
            <person name="Berlin A.M."/>
            <person name="Chapman S.B."/>
            <person name="Gainer-Dewar J."/>
            <person name="Goldberg J."/>
            <person name="Griggs A."/>
            <person name="Gujja S."/>
            <person name="Hansen M."/>
            <person name="Howarth C."/>
            <person name="Imamovic A."/>
            <person name="Ireland A."/>
            <person name="Larimer J."/>
            <person name="McCowan C."/>
            <person name="Murphy C."/>
            <person name="Pearson M."/>
            <person name="Poon T.W."/>
            <person name="Priest M."/>
            <person name="Roberts A."/>
            <person name="Saif S."/>
            <person name="Shea T."/>
            <person name="Sisk P."/>
            <person name="Sykes S."/>
            <person name="Wortman J."/>
            <person name="Nusbaum C."/>
            <person name="Birren B."/>
        </authorList>
    </citation>
    <scope>NUCLEOTIDE SEQUENCE [LARGE SCALE GENOMIC DNA]</scope>
    <source>
        <strain evidence="4 5">CBS 101466</strain>
    </source>
</reference>
<dbReference type="PANTHER" id="PTHR31571">
    <property type="entry name" value="ALTERED INHERITANCE OF MITOCHONDRIA PROTEIN 6"/>
    <property type="match status" value="1"/>
</dbReference>
<dbReference type="Proteomes" id="UP000030752">
    <property type="component" value="Unassembled WGS sequence"/>
</dbReference>
<evidence type="ECO:0000256" key="3">
    <source>
        <dbReference type="SAM" id="Phobius"/>
    </source>
</evidence>
<dbReference type="PANTHER" id="PTHR31571:SF1">
    <property type="entry name" value="ALTERED INHERITANCE OF MITOCHONDRIA PROTEIN 6"/>
    <property type="match status" value="1"/>
</dbReference>
<evidence type="ECO:0000313" key="5">
    <source>
        <dbReference type="Proteomes" id="UP000030752"/>
    </source>
</evidence>
<dbReference type="OrthoDB" id="4153866at2759"/>
<keyword evidence="3" id="KW-1133">Transmembrane helix</keyword>
<dbReference type="InterPro" id="IPR017946">
    <property type="entry name" value="PLC-like_Pdiesterase_TIM-brl"/>
</dbReference>
<dbReference type="STRING" id="1220924.W2RLD4"/>
<evidence type="ECO:0000256" key="2">
    <source>
        <dbReference type="ARBA" id="ARBA00014286"/>
    </source>
</evidence>
<comment type="similarity">
    <text evidence="1">Belongs to the AIM6 family.</text>
</comment>
<dbReference type="GO" id="GO:0006629">
    <property type="term" value="P:lipid metabolic process"/>
    <property type="evidence" value="ECO:0007669"/>
    <property type="project" value="InterPro"/>
</dbReference>
<dbReference type="SUPFAM" id="SSF51695">
    <property type="entry name" value="PLC-like phosphodiesterases"/>
    <property type="match status" value="1"/>
</dbReference>
<keyword evidence="3" id="KW-0812">Transmembrane</keyword>
<sequence>MPRRSYRTSVSAYRDSAPLYNSEKEGNLRLDNDNIDFEHVNGRKRVIRPCMLGISFGQLSRHVYHWSLAFLAIFAFGWCLLGVTLLCYGTFDGLWASKPGRGPIEAFGTGPNSWKAAHSTACCTRNNVLSQASRPLLDDLSRICGAVEADVWLDDGQRVLVGPTEASLDVNRTLSSLYIEPMVQALELRHGRHHALKRPPTPNADLVEPDYPQTFVMIIDFKSDGVALWNHVDAALEPLRRRGYLTQFDGLDVVEGEVTVVVSGDAPFAKVIEQREQRDIFFDAPLELMSPTGPAVFQPLPTQRLATSNAESLSVRPAGLGTFRRSDTPVNAAVYSAANSYYASASFERTIGRISDSGPTQSQLALIRAQVRGAHARGLQVRYWDVPTWPLGIFSDICRTLLQEGVDVVNAEHSEAAATIT</sequence>
<evidence type="ECO:0000313" key="4">
    <source>
        <dbReference type="EMBL" id="ETN36539.1"/>
    </source>
</evidence>
<name>W2RLD4_CYPE1</name>
<dbReference type="InterPro" id="IPR051236">
    <property type="entry name" value="HAT_RTT109-like"/>
</dbReference>
<organism evidence="4 5">
    <name type="scientific">Cyphellophora europaea (strain CBS 101466)</name>
    <name type="common">Phialophora europaea</name>
    <dbReference type="NCBI Taxonomy" id="1220924"/>
    <lineage>
        <taxon>Eukaryota</taxon>
        <taxon>Fungi</taxon>
        <taxon>Dikarya</taxon>
        <taxon>Ascomycota</taxon>
        <taxon>Pezizomycotina</taxon>
        <taxon>Eurotiomycetes</taxon>
        <taxon>Chaetothyriomycetidae</taxon>
        <taxon>Chaetothyriales</taxon>
        <taxon>Cyphellophoraceae</taxon>
        <taxon>Cyphellophora</taxon>
    </lineage>
</organism>
<dbReference type="EMBL" id="KB822725">
    <property type="protein sequence ID" value="ETN36539.1"/>
    <property type="molecule type" value="Genomic_DNA"/>
</dbReference>
<evidence type="ECO:0000256" key="1">
    <source>
        <dbReference type="ARBA" id="ARBA00008858"/>
    </source>
</evidence>
<dbReference type="InParanoid" id="W2RLD4"/>
<accession>W2RLD4</accession>
<dbReference type="HOGENOM" id="CLU_652150_0_0_1"/>
<dbReference type="eggNOG" id="ENOG502QVA8">
    <property type="taxonomic scope" value="Eukaryota"/>
</dbReference>
<keyword evidence="3" id="KW-0472">Membrane</keyword>
<dbReference type="RefSeq" id="XP_008721357.1">
    <property type="nucleotide sequence ID" value="XM_008723135.1"/>
</dbReference>
<keyword evidence="5" id="KW-1185">Reference proteome</keyword>
<protein>
    <recommendedName>
        <fullName evidence="2">Altered inheritance of mitochondria protein 6</fullName>
    </recommendedName>
</protein>
<feature type="transmembrane region" description="Helical" evidence="3">
    <location>
        <begin position="68"/>
        <end position="91"/>
    </location>
</feature>
<dbReference type="GeneID" id="19976156"/>
<dbReference type="VEuPathDB" id="FungiDB:HMPREF1541_08817"/>